<organism evidence="1 2">
    <name type="scientific">Daphnia magna</name>
    <dbReference type="NCBI Taxonomy" id="35525"/>
    <lineage>
        <taxon>Eukaryota</taxon>
        <taxon>Metazoa</taxon>
        <taxon>Ecdysozoa</taxon>
        <taxon>Arthropoda</taxon>
        <taxon>Crustacea</taxon>
        <taxon>Branchiopoda</taxon>
        <taxon>Diplostraca</taxon>
        <taxon>Cladocera</taxon>
        <taxon>Anomopoda</taxon>
        <taxon>Daphniidae</taxon>
        <taxon>Daphnia</taxon>
    </lineage>
</organism>
<dbReference type="Proteomes" id="UP001234178">
    <property type="component" value="Unassembled WGS sequence"/>
</dbReference>
<keyword evidence="2" id="KW-1185">Reference proteome</keyword>
<proteinExistence type="predicted"/>
<gene>
    <name evidence="1" type="ORF">OUZ56_022725</name>
</gene>
<evidence type="ECO:0000313" key="2">
    <source>
        <dbReference type="Proteomes" id="UP001234178"/>
    </source>
</evidence>
<sequence>MKSIAELPEKKMNHEHRFEMVCIEEHNIIHKYVIIALVFWGGFKQKCETVDRSEGREKQPGVTRFV</sequence>
<evidence type="ECO:0000313" key="1">
    <source>
        <dbReference type="EMBL" id="KAK4029759.1"/>
    </source>
</evidence>
<dbReference type="EMBL" id="JAOYFB010000039">
    <property type="protein sequence ID" value="KAK4029759.1"/>
    <property type="molecule type" value="Genomic_DNA"/>
</dbReference>
<reference evidence="1 2" key="1">
    <citation type="journal article" date="2023" name="Nucleic Acids Res.">
        <title>The hologenome of Daphnia magna reveals possible DNA methylation and microbiome-mediated evolution of the host genome.</title>
        <authorList>
            <person name="Chaturvedi A."/>
            <person name="Li X."/>
            <person name="Dhandapani V."/>
            <person name="Marshall H."/>
            <person name="Kissane S."/>
            <person name="Cuenca-Cambronero M."/>
            <person name="Asole G."/>
            <person name="Calvet F."/>
            <person name="Ruiz-Romero M."/>
            <person name="Marangio P."/>
            <person name="Guigo R."/>
            <person name="Rago D."/>
            <person name="Mirbahai L."/>
            <person name="Eastwood N."/>
            <person name="Colbourne J.K."/>
            <person name="Zhou J."/>
            <person name="Mallon E."/>
            <person name="Orsini L."/>
        </authorList>
    </citation>
    <scope>NUCLEOTIDE SEQUENCE [LARGE SCALE GENOMIC DNA]</scope>
    <source>
        <strain evidence="1">LRV0_1</strain>
    </source>
</reference>
<protein>
    <submittedName>
        <fullName evidence="1">Uncharacterized protein</fullName>
    </submittedName>
</protein>
<name>A0ABR0AXJ0_9CRUS</name>
<comment type="caution">
    <text evidence="1">The sequence shown here is derived from an EMBL/GenBank/DDBJ whole genome shotgun (WGS) entry which is preliminary data.</text>
</comment>
<accession>A0ABR0AXJ0</accession>